<reference evidence="2" key="1">
    <citation type="submission" date="2022-08" db="EMBL/GenBank/DDBJ databases">
        <title>Genome sequencing of akame (Lates japonicus).</title>
        <authorList>
            <person name="Hashiguchi Y."/>
            <person name="Takahashi H."/>
        </authorList>
    </citation>
    <scope>NUCLEOTIDE SEQUENCE</scope>
    <source>
        <strain evidence="2">Kochi</strain>
    </source>
</reference>
<organism evidence="2 3">
    <name type="scientific">Lates japonicus</name>
    <name type="common">Japanese lates</name>
    <dbReference type="NCBI Taxonomy" id="270547"/>
    <lineage>
        <taxon>Eukaryota</taxon>
        <taxon>Metazoa</taxon>
        <taxon>Chordata</taxon>
        <taxon>Craniata</taxon>
        <taxon>Vertebrata</taxon>
        <taxon>Euteleostomi</taxon>
        <taxon>Actinopterygii</taxon>
        <taxon>Neopterygii</taxon>
        <taxon>Teleostei</taxon>
        <taxon>Neoteleostei</taxon>
        <taxon>Acanthomorphata</taxon>
        <taxon>Carangaria</taxon>
        <taxon>Carangaria incertae sedis</taxon>
        <taxon>Centropomidae</taxon>
        <taxon>Lates</taxon>
    </lineage>
</organism>
<comment type="caution">
    <text evidence="2">The sequence shown here is derived from an EMBL/GenBank/DDBJ whole genome shotgun (WGS) entry which is preliminary data.</text>
</comment>
<dbReference type="EMBL" id="BRZM01007706">
    <property type="protein sequence ID" value="GLD56311.1"/>
    <property type="molecule type" value="Genomic_DNA"/>
</dbReference>
<dbReference type="InterPro" id="IPR051177">
    <property type="entry name" value="CIK-Related_Protein"/>
</dbReference>
<evidence type="ECO:0000313" key="3">
    <source>
        <dbReference type="Proteomes" id="UP001279410"/>
    </source>
</evidence>
<dbReference type="PANTHER" id="PTHR12984">
    <property type="entry name" value="SCY1-RELATED S/T PROTEIN KINASE-LIKE"/>
    <property type="match status" value="1"/>
</dbReference>
<dbReference type="Gene3D" id="3.30.200.20">
    <property type="entry name" value="Phosphorylase Kinase, domain 1"/>
    <property type="match status" value="1"/>
</dbReference>
<name>A0AAD3MMB2_LATJO</name>
<evidence type="ECO:0000313" key="2">
    <source>
        <dbReference type="EMBL" id="GLD56319.1"/>
    </source>
</evidence>
<dbReference type="AlphaFoldDB" id="A0AAD3MMB2"/>
<gene>
    <name evidence="1" type="ORF">AKAME5_002984500</name>
    <name evidence="2" type="ORF">AKAME5_002984600</name>
</gene>
<dbReference type="EMBL" id="BRZM01007707">
    <property type="protein sequence ID" value="GLD56319.1"/>
    <property type="molecule type" value="Genomic_DNA"/>
</dbReference>
<accession>A0AAD3MMB2</accession>
<protein>
    <submittedName>
        <fullName evidence="2">SCY1-like protein 2 isoform X1</fullName>
    </submittedName>
</protein>
<sequence length="131" mass="14687">MESMLNKLKSTVTKVTADVTSAVMGNPVTREFEVGRHIASGGPGMCWRIYNGTKKSTKQEVAVFVFDKKMHPLEESRDCLAFCTEPVFASLSNVLGQWDNLPSPVPNDIKEYKLYDVETKYGLLQVRVQRG</sequence>
<proteinExistence type="predicted"/>
<dbReference type="PANTHER" id="PTHR12984:SF6">
    <property type="entry name" value="SCY1-LIKE PROTEIN 2"/>
    <property type="match status" value="1"/>
</dbReference>
<evidence type="ECO:0000313" key="1">
    <source>
        <dbReference type="EMBL" id="GLD56311.1"/>
    </source>
</evidence>
<dbReference type="Proteomes" id="UP001279410">
    <property type="component" value="Unassembled WGS sequence"/>
</dbReference>
<keyword evidence="3" id="KW-1185">Reference proteome</keyword>